<dbReference type="Proteomes" id="UP001356427">
    <property type="component" value="Unassembled WGS sequence"/>
</dbReference>
<keyword evidence="1" id="KW-0732">Signal</keyword>
<protein>
    <submittedName>
        <fullName evidence="2">Uncharacterized protein</fullName>
    </submittedName>
</protein>
<accession>A0AAN8LU01</accession>
<dbReference type="EMBL" id="JAGTTL010000011">
    <property type="protein sequence ID" value="KAK6315572.1"/>
    <property type="molecule type" value="Genomic_DNA"/>
</dbReference>
<organism evidence="2 3">
    <name type="scientific">Coregonus suidteri</name>
    <dbReference type="NCBI Taxonomy" id="861788"/>
    <lineage>
        <taxon>Eukaryota</taxon>
        <taxon>Metazoa</taxon>
        <taxon>Chordata</taxon>
        <taxon>Craniata</taxon>
        <taxon>Vertebrata</taxon>
        <taxon>Euteleostomi</taxon>
        <taxon>Actinopterygii</taxon>
        <taxon>Neopterygii</taxon>
        <taxon>Teleostei</taxon>
        <taxon>Protacanthopterygii</taxon>
        <taxon>Salmoniformes</taxon>
        <taxon>Salmonidae</taxon>
        <taxon>Coregoninae</taxon>
        <taxon>Coregonus</taxon>
    </lineage>
</organism>
<proteinExistence type="predicted"/>
<sequence>MKTLSVLLLFALLGVLLANPFIDRLQQNAKQQEAEERTENQPLQMMDELMQTLKMQTLRILSRHLMEWNSHFTFRHHQHIRDHNAIHMYLQL</sequence>
<comment type="caution">
    <text evidence="2">The sequence shown here is derived from an EMBL/GenBank/DDBJ whole genome shotgun (WGS) entry which is preliminary data.</text>
</comment>
<evidence type="ECO:0000256" key="1">
    <source>
        <dbReference type="SAM" id="SignalP"/>
    </source>
</evidence>
<name>A0AAN8LU01_9TELE</name>
<reference evidence="2 3" key="1">
    <citation type="submission" date="2021-04" db="EMBL/GenBank/DDBJ databases">
        <authorList>
            <person name="De Guttry C."/>
            <person name="Zahm M."/>
            <person name="Klopp C."/>
            <person name="Cabau C."/>
            <person name="Louis A."/>
            <person name="Berthelot C."/>
            <person name="Parey E."/>
            <person name="Roest Crollius H."/>
            <person name="Montfort J."/>
            <person name="Robinson-Rechavi M."/>
            <person name="Bucao C."/>
            <person name="Bouchez O."/>
            <person name="Gislard M."/>
            <person name="Lluch J."/>
            <person name="Milhes M."/>
            <person name="Lampietro C."/>
            <person name="Lopez Roques C."/>
            <person name="Donnadieu C."/>
            <person name="Braasch I."/>
            <person name="Desvignes T."/>
            <person name="Postlethwait J."/>
            <person name="Bobe J."/>
            <person name="Wedekind C."/>
            <person name="Guiguen Y."/>
        </authorList>
    </citation>
    <scope>NUCLEOTIDE SEQUENCE [LARGE SCALE GENOMIC DNA]</scope>
    <source>
        <strain evidence="2">Cs_M1</strain>
        <tissue evidence="2">Blood</tissue>
    </source>
</reference>
<feature type="signal peptide" evidence="1">
    <location>
        <begin position="1"/>
        <end position="18"/>
    </location>
</feature>
<gene>
    <name evidence="2" type="ORF">J4Q44_G00130960</name>
</gene>
<feature type="chain" id="PRO_5042870650" evidence="1">
    <location>
        <begin position="19"/>
        <end position="92"/>
    </location>
</feature>
<evidence type="ECO:0000313" key="3">
    <source>
        <dbReference type="Proteomes" id="UP001356427"/>
    </source>
</evidence>
<evidence type="ECO:0000313" key="2">
    <source>
        <dbReference type="EMBL" id="KAK6315572.1"/>
    </source>
</evidence>
<dbReference type="AlphaFoldDB" id="A0AAN8LU01"/>
<keyword evidence="3" id="KW-1185">Reference proteome</keyword>